<comment type="caution">
    <text evidence="1">The sequence shown here is derived from an EMBL/GenBank/DDBJ whole genome shotgun (WGS) entry which is preliminary data.</text>
</comment>
<dbReference type="Proteomes" id="UP000253472">
    <property type="component" value="Unassembled WGS sequence"/>
</dbReference>
<evidence type="ECO:0000313" key="1">
    <source>
        <dbReference type="EMBL" id="RCK67507.1"/>
    </source>
</evidence>
<protein>
    <submittedName>
        <fullName evidence="1">Uncharacterized protein</fullName>
    </submittedName>
</protein>
<reference evidence="1 2" key="1">
    <citation type="submission" date="2018-06" db="EMBL/GenBank/DDBJ databases">
        <title>Whole genome sequencing of Candida tropicalis (genome annotated by CSBL at Korea University).</title>
        <authorList>
            <person name="Ahn J."/>
        </authorList>
    </citation>
    <scope>NUCLEOTIDE SEQUENCE [LARGE SCALE GENOMIC DNA]</scope>
    <source>
        <strain evidence="1 2">ATCC 20962</strain>
    </source>
</reference>
<evidence type="ECO:0000313" key="2">
    <source>
        <dbReference type="Proteomes" id="UP000253472"/>
    </source>
</evidence>
<accession>A0A367YP12</accession>
<organism evidence="1 2">
    <name type="scientific">Candida viswanathii</name>
    <dbReference type="NCBI Taxonomy" id="5486"/>
    <lineage>
        <taxon>Eukaryota</taxon>
        <taxon>Fungi</taxon>
        <taxon>Dikarya</taxon>
        <taxon>Ascomycota</taxon>
        <taxon>Saccharomycotina</taxon>
        <taxon>Pichiomycetes</taxon>
        <taxon>Debaryomycetaceae</taxon>
        <taxon>Candida/Lodderomyces clade</taxon>
        <taxon>Candida</taxon>
    </lineage>
</organism>
<name>A0A367YP12_9ASCO</name>
<proteinExistence type="predicted"/>
<keyword evidence="2" id="KW-1185">Reference proteome</keyword>
<sequence>MDVDKFKRRNALLPKTESFAICDILGGYWCNILEMMMVIRYGQVDHGLHLVRWGVKLDQYDNPKLVTVGSWRDQASRSTFPTSASMAFKPPTTD</sequence>
<dbReference type="EMBL" id="QLNQ01000001">
    <property type="protein sequence ID" value="RCK67507.1"/>
    <property type="molecule type" value="Genomic_DNA"/>
</dbReference>
<dbReference type="AlphaFoldDB" id="A0A367YP12"/>
<gene>
    <name evidence="1" type="ORF">Cantr_03223</name>
</gene>